<keyword evidence="2" id="KW-1185">Reference proteome</keyword>
<proteinExistence type="predicted"/>
<protein>
    <submittedName>
        <fullName evidence="1">MSHA biogenesis protein MshC</fullName>
    </submittedName>
</protein>
<dbReference type="Proteomes" id="UP001477278">
    <property type="component" value="Unassembled WGS sequence"/>
</dbReference>
<evidence type="ECO:0000313" key="2">
    <source>
        <dbReference type="Proteomes" id="UP001477278"/>
    </source>
</evidence>
<reference evidence="1 2" key="1">
    <citation type="submission" date="2024-05" db="EMBL/GenBank/DDBJ databases">
        <title>Genome sequencing of Marine Estuary Bacteria, Shewanella vesiculosa and S. baltica, and Pseudomonas syringae.</title>
        <authorList>
            <person name="Gurung A."/>
            <person name="Maclea K.S."/>
        </authorList>
    </citation>
    <scope>NUCLEOTIDE SEQUENCE [LARGE SCALE GENOMIC DNA]</scope>
    <source>
        <strain evidence="1 2">1A</strain>
    </source>
</reference>
<organism evidence="1 2">
    <name type="scientific">Shewanella vesiculosa</name>
    <dbReference type="NCBI Taxonomy" id="518738"/>
    <lineage>
        <taxon>Bacteria</taxon>
        <taxon>Pseudomonadati</taxon>
        <taxon>Pseudomonadota</taxon>
        <taxon>Gammaproteobacteria</taxon>
        <taxon>Alteromonadales</taxon>
        <taxon>Shewanellaceae</taxon>
        <taxon>Shewanella</taxon>
    </lineage>
</organism>
<gene>
    <name evidence="1" type="ORF">ABHN84_12745</name>
</gene>
<accession>A0ABV0FU64</accession>
<evidence type="ECO:0000313" key="1">
    <source>
        <dbReference type="EMBL" id="MEO3683158.1"/>
    </source>
</evidence>
<dbReference type="EMBL" id="JBDPZN010000004">
    <property type="protein sequence ID" value="MEO3683158.1"/>
    <property type="molecule type" value="Genomic_DNA"/>
</dbReference>
<sequence>MIVIGIIAVTVLPRLLSDSSYSAYSLRNEFISELRQVQLKAMQNTDQCYQIDVIASGYTLRHFSGRTASLCTNQVRIEQSQIFSGGAYIALASNASQAFSITFDEQGRMVSPACSGNCFNAVADETLAIAVESEGYIYAQ</sequence>
<comment type="caution">
    <text evidence="1">The sequence shown here is derived from an EMBL/GenBank/DDBJ whole genome shotgun (WGS) entry which is preliminary data.</text>
</comment>
<name>A0ABV0FU64_9GAMM</name>